<name>A0ABD1YPB2_9MARC</name>
<reference evidence="1 2" key="1">
    <citation type="submission" date="2024-09" db="EMBL/GenBank/DDBJ databases">
        <title>Chromosome-scale assembly of Riccia fluitans.</title>
        <authorList>
            <person name="Paukszto L."/>
            <person name="Sawicki J."/>
            <person name="Karawczyk K."/>
            <person name="Piernik-Szablinska J."/>
            <person name="Szczecinska M."/>
            <person name="Mazdziarz M."/>
        </authorList>
    </citation>
    <scope>NUCLEOTIDE SEQUENCE [LARGE SCALE GENOMIC DNA]</scope>
    <source>
        <strain evidence="1">Rf_01</strain>
        <tissue evidence="1">Aerial parts of the thallus</tissue>
    </source>
</reference>
<accession>A0ABD1YPB2</accession>
<gene>
    <name evidence="1" type="ORF">R1flu_017122</name>
</gene>
<proteinExistence type="predicted"/>
<organism evidence="1 2">
    <name type="scientific">Riccia fluitans</name>
    <dbReference type="NCBI Taxonomy" id="41844"/>
    <lineage>
        <taxon>Eukaryota</taxon>
        <taxon>Viridiplantae</taxon>
        <taxon>Streptophyta</taxon>
        <taxon>Embryophyta</taxon>
        <taxon>Marchantiophyta</taxon>
        <taxon>Marchantiopsida</taxon>
        <taxon>Marchantiidae</taxon>
        <taxon>Marchantiales</taxon>
        <taxon>Ricciaceae</taxon>
        <taxon>Riccia</taxon>
    </lineage>
</organism>
<evidence type="ECO:0000313" key="1">
    <source>
        <dbReference type="EMBL" id="KAL2632436.1"/>
    </source>
</evidence>
<keyword evidence="2" id="KW-1185">Reference proteome</keyword>
<comment type="caution">
    <text evidence="1">The sequence shown here is derived from an EMBL/GenBank/DDBJ whole genome shotgun (WGS) entry which is preliminary data.</text>
</comment>
<dbReference type="AlphaFoldDB" id="A0ABD1YPB2"/>
<dbReference type="Proteomes" id="UP001605036">
    <property type="component" value="Unassembled WGS sequence"/>
</dbReference>
<sequence length="96" mass="10532">MGMVSSSKKSMCPKADVRFEEVVAKPGDRYKRSAPTMEDAKSRASLTSLSRMMTCGVPIGGGQLAIESSILRGPMPELFTSEWENLSRGGDYRERV</sequence>
<protein>
    <submittedName>
        <fullName evidence="1">Uncharacterized protein</fullName>
    </submittedName>
</protein>
<dbReference type="EMBL" id="JBHFFA010000004">
    <property type="protein sequence ID" value="KAL2632436.1"/>
    <property type="molecule type" value="Genomic_DNA"/>
</dbReference>
<evidence type="ECO:0000313" key="2">
    <source>
        <dbReference type="Proteomes" id="UP001605036"/>
    </source>
</evidence>